<dbReference type="InterPro" id="IPR019758">
    <property type="entry name" value="Pept_S26A_signal_pept_1_CS"/>
</dbReference>
<gene>
    <name evidence="8" type="ORF">A2159_02220</name>
</gene>
<dbReference type="PANTHER" id="PTHR43390:SF1">
    <property type="entry name" value="CHLOROPLAST PROCESSING PEPTIDASE"/>
    <property type="match status" value="1"/>
</dbReference>
<reference evidence="8 9" key="1">
    <citation type="journal article" date="2016" name="Nat. Commun.">
        <title>Thousands of microbial genomes shed light on interconnected biogeochemical processes in an aquifer system.</title>
        <authorList>
            <person name="Anantharaman K."/>
            <person name="Brown C.T."/>
            <person name="Hug L.A."/>
            <person name="Sharon I."/>
            <person name="Castelle C.J."/>
            <person name="Probst A.J."/>
            <person name="Thomas B.C."/>
            <person name="Singh A."/>
            <person name="Wilkins M.J."/>
            <person name="Karaoz U."/>
            <person name="Brodie E.L."/>
            <person name="Williams K.H."/>
            <person name="Hubbard S.S."/>
            <person name="Banfield J.F."/>
        </authorList>
    </citation>
    <scope>NUCLEOTIDE SEQUENCE [LARGE SCALE GENOMIC DNA]</scope>
</reference>
<dbReference type="SUPFAM" id="SSF51306">
    <property type="entry name" value="LexA/Signal peptidase"/>
    <property type="match status" value="1"/>
</dbReference>
<evidence type="ECO:0000256" key="4">
    <source>
        <dbReference type="ARBA" id="ARBA00022801"/>
    </source>
</evidence>
<comment type="caution">
    <text evidence="8">The sequence shown here is derived from an EMBL/GenBank/DDBJ whole genome shotgun (WGS) entry which is preliminary data.</text>
</comment>
<feature type="active site" evidence="5">
    <location>
        <position position="84"/>
    </location>
</feature>
<evidence type="ECO:0000256" key="3">
    <source>
        <dbReference type="ARBA" id="ARBA00013208"/>
    </source>
</evidence>
<evidence type="ECO:0000259" key="7">
    <source>
        <dbReference type="Pfam" id="PF10502"/>
    </source>
</evidence>
<dbReference type="GO" id="GO:0006465">
    <property type="term" value="P:signal peptide processing"/>
    <property type="evidence" value="ECO:0007669"/>
    <property type="project" value="InterPro"/>
</dbReference>
<comment type="catalytic activity">
    <reaction evidence="1 6">
        <text>Cleavage of hydrophobic, N-terminal signal or leader sequences from secreted and periplasmic proteins.</text>
        <dbReference type="EC" id="3.4.21.89"/>
    </reaction>
</comment>
<dbReference type="PRINTS" id="PR00727">
    <property type="entry name" value="LEADERPTASE"/>
</dbReference>
<sequence length="184" mass="21381">MRKIYAFLIDSVQTFLIAAAVFLVIYLFLFRPYEVKGDSMFPNFHDKEFVLTNLVVLRFQDPKMGNIVVFKAKAASEPERDYIKRVIGMPGDTIAIKDSVVYLNQNILDESSYLKNDVKTFPGSFLQEGEEVKIPQGEYFVMGDNRLYSSDSREWGFVKKEDIVGESLFVYWPLNRMRLIDNPY</sequence>
<evidence type="ECO:0000256" key="2">
    <source>
        <dbReference type="ARBA" id="ARBA00009370"/>
    </source>
</evidence>
<accession>A0A1F7WZU5</accession>
<dbReference type="Proteomes" id="UP000179219">
    <property type="component" value="Unassembled WGS sequence"/>
</dbReference>
<dbReference type="CDD" id="cd06530">
    <property type="entry name" value="S26_SPase_I"/>
    <property type="match status" value="1"/>
</dbReference>
<comment type="similarity">
    <text evidence="2 6">Belongs to the peptidase S26 family.</text>
</comment>
<name>A0A1F7WZU5_9BACT</name>
<dbReference type="NCBIfam" id="TIGR02227">
    <property type="entry name" value="sigpep_I_bact"/>
    <property type="match status" value="1"/>
</dbReference>
<protein>
    <recommendedName>
        <fullName evidence="3 6">Signal peptidase I</fullName>
        <ecNumber evidence="3 6">3.4.21.89</ecNumber>
    </recommendedName>
</protein>
<keyword evidence="6" id="KW-0645">Protease</keyword>
<keyword evidence="4 6" id="KW-0378">Hydrolase</keyword>
<evidence type="ECO:0000313" key="8">
    <source>
        <dbReference type="EMBL" id="OGM08271.1"/>
    </source>
</evidence>
<evidence type="ECO:0000256" key="5">
    <source>
        <dbReference type="PIRSR" id="PIRSR600223-1"/>
    </source>
</evidence>
<organism evidence="8 9">
    <name type="scientific">Candidatus Woesebacteria bacterium RBG_13_34_9</name>
    <dbReference type="NCBI Taxonomy" id="1802477"/>
    <lineage>
        <taxon>Bacteria</taxon>
        <taxon>Candidatus Woeseibacteriota</taxon>
    </lineage>
</organism>
<dbReference type="PROSITE" id="PS00761">
    <property type="entry name" value="SPASE_I_3"/>
    <property type="match status" value="1"/>
</dbReference>
<dbReference type="Pfam" id="PF10502">
    <property type="entry name" value="Peptidase_S26"/>
    <property type="match status" value="1"/>
</dbReference>
<keyword evidence="6" id="KW-0472">Membrane</keyword>
<dbReference type="InterPro" id="IPR036286">
    <property type="entry name" value="LexA/Signal_pep-like_sf"/>
</dbReference>
<evidence type="ECO:0000313" key="9">
    <source>
        <dbReference type="Proteomes" id="UP000179219"/>
    </source>
</evidence>
<dbReference type="AlphaFoldDB" id="A0A1F7WZU5"/>
<dbReference type="InterPro" id="IPR000223">
    <property type="entry name" value="Pept_S26A_signal_pept_1"/>
</dbReference>
<dbReference type="GO" id="GO:0009003">
    <property type="term" value="F:signal peptidase activity"/>
    <property type="evidence" value="ECO:0007669"/>
    <property type="project" value="UniProtKB-EC"/>
</dbReference>
<proteinExistence type="inferred from homology"/>
<dbReference type="InterPro" id="IPR019533">
    <property type="entry name" value="Peptidase_S26"/>
</dbReference>
<dbReference type="EC" id="3.4.21.89" evidence="3 6"/>
<dbReference type="EMBL" id="MGFP01000056">
    <property type="protein sequence ID" value="OGM08271.1"/>
    <property type="molecule type" value="Genomic_DNA"/>
</dbReference>
<keyword evidence="6" id="KW-1133">Transmembrane helix</keyword>
<feature type="active site" evidence="5">
    <location>
        <position position="39"/>
    </location>
</feature>
<dbReference type="PROSITE" id="PS00760">
    <property type="entry name" value="SPASE_I_2"/>
    <property type="match status" value="1"/>
</dbReference>
<evidence type="ECO:0000256" key="1">
    <source>
        <dbReference type="ARBA" id="ARBA00000677"/>
    </source>
</evidence>
<dbReference type="GO" id="GO:0016020">
    <property type="term" value="C:membrane"/>
    <property type="evidence" value="ECO:0007669"/>
    <property type="project" value="UniProtKB-SubCell"/>
</dbReference>
<keyword evidence="6" id="KW-0812">Transmembrane</keyword>
<dbReference type="InterPro" id="IPR019757">
    <property type="entry name" value="Pept_S26A_signal_pept_1_Lys-AS"/>
</dbReference>
<dbReference type="GO" id="GO:0004252">
    <property type="term" value="F:serine-type endopeptidase activity"/>
    <property type="evidence" value="ECO:0007669"/>
    <property type="project" value="InterPro"/>
</dbReference>
<dbReference type="PANTHER" id="PTHR43390">
    <property type="entry name" value="SIGNAL PEPTIDASE I"/>
    <property type="match status" value="1"/>
</dbReference>
<feature type="transmembrane region" description="Helical" evidence="6">
    <location>
        <begin position="12"/>
        <end position="30"/>
    </location>
</feature>
<dbReference type="Gene3D" id="2.10.109.10">
    <property type="entry name" value="Umud Fragment, subunit A"/>
    <property type="match status" value="1"/>
</dbReference>
<evidence type="ECO:0000256" key="6">
    <source>
        <dbReference type="RuleBase" id="RU362042"/>
    </source>
</evidence>
<comment type="subcellular location">
    <subcellularLocation>
        <location evidence="6">Membrane</location>
        <topology evidence="6">Single-pass type II membrane protein</topology>
    </subcellularLocation>
</comment>
<feature type="domain" description="Peptidase S26" evidence="7">
    <location>
        <begin position="9"/>
        <end position="172"/>
    </location>
</feature>